<comment type="subcellular location">
    <subcellularLocation>
        <location evidence="1">Membrane</location>
        <topology evidence="1">Multi-pass membrane protein</topology>
    </subcellularLocation>
</comment>
<keyword evidence="3 5" id="KW-1133">Transmembrane helix</keyword>
<protein>
    <recommendedName>
        <fullName evidence="8">EI24 domain-containing protein</fullName>
    </recommendedName>
</protein>
<dbReference type="InterPro" id="IPR059112">
    <property type="entry name" value="CysZ/EI24"/>
</dbReference>
<evidence type="ECO:0000256" key="4">
    <source>
        <dbReference type="ARBA" id="ARBA00023136"/>
    </source>
</evidence>
<accession>A0A150WL88</accession>
<keyword evidence="7" id="KW-1185">Reference proteome</keyword>
<evidence type="ECO:0000313" key="6">
    <source>
        <dbReference type="EMBL" id="KYG64771.1"/>
    </source>
</evidence>
<proteinExistence type="predicted"/>
<sequence>MVIKSLQQAIKALFNFRTWFVVLCPPLLTGFLLSVLLIVFWNSLSVSVTHTFSNWAWVQWLGEVLVGNREALPAIFSSAFLLMVFIPVLFVAVLLVTSIFVTPLVQREVAVKYFSNLEKKKGGSTLGSLANSLQTLTVFVVLFFLTLPLWLIPGMPLVIPAILVIWMNKKIFVYDVLQDYASKEERVLIAKKQSAGLWGLGALLVFASYIPFAFILLPVFSAFAYSFYGLNSLERLRNQA</sequence>
<evidence type="ECO:0000256" key="5">
    <source>
        <dbReference type="SAM" id="Phobius"/>
    </source>
</evidence>
<dbReference type="Proteomes" id="UP000075320">
    <property type="component" value="Unassembled WGS sequence"/>
</dbReference>
<dbReference type="EMBL" id="LUKE01000002">
    <property type="protein sequence ID" value="KYG64771.1"/>
    <property type="molecule type" value="Genomic_DNA"/>
</dbReference>
<evidence type="ECO:0000313" key="7">
    <source>
        <dbReference type="Proteomes" id="UP000075320"/>
    </source>
</evidence>
<feature type="transmembrane region" description="Helical" evidence="5">
    <location>
        <begin position="126"/>
        <end position="151"/>
    </location>
</feature>
<evidence type="ECO:0000256" key="3">
    <source>
        <dbReference type="ARBA" id="ARBA00022989"/>
    </source>
</evidence>
<keyword evidence="2 5" id="KW-0812">Transmembrane</keyword>
<evidence type="ECO:0000256" key="2">
    <source>
        <dbReference type="ARBA" id="ARBA00022692"/>
    </source>
</evidence>
<keyword evidence="4 5" id="KW-0472">Membrane</keyword>
<organism evidence="6 7">
    <name type="scientific">Bdellovibrio bacteriovorus</name>
    <dbReference type="NCBI Taxonomy" id="959"/>
    <lineage>
        <taxon>Bacteria</taxon>
        <taxon>Pseudomonadati</taxon>
        <taxon>Bdellovibrionota</taxon>
        <taxon>Bdellovibrionia</taxon>
        <taxon>Bdellovibrionales</taxon>
        <taxon>Pseudobdellovibrionaceae</taxon>
        <taxon>Bdellovibrio</taxon>
    </lineage>
</organism>
<dbReference type="AlphaFoldDB" id="A0A150WL88"/>
<gene>
    <name evidence="6" type="ORF">AZI86_11235</name>
</gene>
<evidence type="ECO:0000256" key="1">
    <source>
        <dbReference type="ARBA" id="ARBA00004141"/>
    </source>
</evidence>
<evidence type="ECO:0008006" key="8">
    <source>
        <dbReference type="Google" id="ProtNLM"/>
    </source>
</evidence>
<name>A0A150WL88_BDEBC</name>
<dbReference type="RefSeq" id="WP_061835282.1">
    <property type="nucleotide sequence ID" value="NZ_LUKE01000002.1"/>
</dbReference>
<dbReference type="OrthoDB" id="5295525at2"/>
<reference evidence="6 7" key="1">
    <citation type="submission" date="2016-03" db="EMBL/GenBank/DDBJ databases">
        <authorList>
            <person name="Ploux O."/>
        </authorList>
    </citation>
    <scope>NUCLEOTIDE SEQUENCE [LARGE SCALE GENOMIC DNA]</scope>
    <source>
        <strain evidence="6 7">R0</strain>
    </source>
</reference>
<feature type="transmembrane region" description="Helical" evidence="5">
    <location>
        <begin position="79"/>
        <end position="105"/>
    </location>
</feature>
<dbReference type="Pfam" id="PF07264">
    <property type="entry name" value="EI24"/>
    <property type="match status" value="1"/>
</dbReference>
<comment type="caution">
    <text evidence="6">The sequence shown here is derived from an EMBL/GenBank/DDBJ whole genome shotgun (WGS) entry which is preliminary data.</text>
</comment>
<feature type="transmembrane region" description="Helical" evidence="5">
    <location>
        <begin position="197"/>
        <end position="228"/>
    </location>
</feature>
<feature type="transmembrane region" description="Helical" evidence="5">
    <location>
        <begin position="20"/>
        <end position="41"/>
    </location>
</feature>